<evidence type="ECO:0000256" key="2">
    <source>
        <dbReference type="ARBA" id="ARBA00022723"/>
    </source>
</evidence>
<keyword evidence="4 7" id="KW-0862">Zinc</keyword>
<feature type="binding site" evidence="7">
    <location>
        <position position="53"/>
    </location>
    <ligand>
        <name>Zn(2+)</name>
        <dbReference type="ChEBI" id="CHEBI:29105"/>
        <label>2</label>
    </ligand>
</feature>
<evidence type="ECO:0000256" key="7">
    <source>
        <dbReference type="HAMAP-Rule" id="MF_01969"/>
    </source>
</evidence>
<dbReference type="Proteomes" id="UP000632154">
    <property type="component" value="Unassembled WGS sequence"/>
</dbReference>
<feature type="binding site" evidence="7">
    <location>
        <position position="51"/>
    </location>
    <ligand>
        <name>Zn(2+)</name>
        <dbReference type="ChEBI" id="CHEBI:29105"/>
        <label>1</label>
    </ligand>
</feature>
<dbReference type="EMBL" id="BNAL01000002">
    <property type="protein sequence ID" value="GHF93839.1"/>
    <property type="molecule type" value="Genomic_DNA"/>
</dbReference>
<accession>A0ABQ3JXM1</accession>
<feature type="binding site" evidence="7">
    <location>
        <position position="158"/>
    </location>
    <ligand>
        <name>Zn(2+)</name>
        <dbReference type="ChEBI" id="CHEBI:29105"/>
        <label>2</label>
    </ligand>
</feature>
<feature type="binding site" evidence="7">
    <location>
        <position position="170"/>
    </location>
    <ligand>
        <name>Zn(2+)</name>
        <dbReference type="ChEBI" id="CHEBI:29105"/>
        <label>2</label>
    </ligand>
</feature>
<comment type="caution">
    <text evidence="8">The sequence shown here is derived from an EMBL/GenBank/DDBJ whole genome shotgun (WGS) entry which is preliminary data.</text>
</comment>
<comment type="subunit">
    <text evidence="7">Homodimer.</text>
</comment>
<reference evidence="9" key="1">
    <citation type="journal article" date="2019" name="Int. J. Syst. Evol. Microbiol.">
        <title>The Global Catalogue of Microorganisms (GCM) 10K type strain sequencing project: providing services to taxonomists for standard genome sequencing and annotation.</title>
        <authorList>
            <consortium name="The Broad Institute Genomics Platform"/>
            <consortium name="The Broad Institute Genome Sequencing Center for Infectious Disease"/>
            <person name="Wu L."/>
            <person name="Ma J."/>
        </authorList>
    </citation>
    <scope>NUCLEOTIDE SEQUENCE [LARGE SCALE GENOMIC DNA]</scope>
    <source>
        <strain evidence="9">CGMCC 1.18439</strain>
    </source>
</reference>
<dbReference type="InterPro" id="IPR037175">
    <property type="entry name" value="KFase_sf"/>
</dbReference>
<keyword evidence="3 7" id="KW-0378">Hydrolase</keyword>
<feature type="binding site" evidence="7">
    <location>
        <position position="47"/>
    </location>
    <ligand>
        <name>Zn(2+)</name>
        <dbReference type="ChEBI" id="CHEBI:29105"/>
        <label>1</label>
    </ligand>
</feature>
<evidence type="ECO:0000313" key="8">
    <source>
        <dbReference type="EMBL" id="GHF93839.1"/>
    </source>
</evidence>
<evidence type="ECO:0000256" key="5">
    <source>
        <dbReference type="ARBA" id="ARBA00023079"/>
    </source>
</evidence>
<dbReference type="InterPro" id="IPR007325">
    <property type="entry name" value="KFase/CYL"/>
</dbReference>
<feature type="binding site" evidence="7">
    <location>
        <position position="17"/>
    </location>
    <ligand>
        <name>substrate</name>
    </ligand>
</feature>
<comment type="function">
    <text evidence="1 7">Catalyzes the hydrolysis of N-formyl-L-kynurenine to L-kynurenine, the second step in the kynurenine pathway of tryptophan degradation.</text>
</comment>
<dbReference type="HAMAP" id="MF_01969">
    <property type="entry name" value="KynB"/>
    <property type="match status" value="1"/>
</dbReference>
<feature type="active site" description="Proton donor/acceptor" evidence="7">
    <location>
        <position position="57"/>
    </location>
</feature>
<keyword evidence="5 7" id="KW-0823">Tryptophan catabolism</keyword>
<evidence type="ECO:0000256" key="4">
    <source>
        <dbReference type="ARBA" id="ARBA00022833"/>
    </source>
</evidence>
<feature type="binding site" evidence="7">
    <location>
        <position position="170"/>
    </location>
    <ligand>
        <name>Zn(2+)</name>
        <dbReference type="ChEBI" id="CHEBI:29105"/>
        <label>1</label>
    </ligand>
</feature>
<comment type="pathway">
    <text evidence="7">Amino-acid degradation; L-tryptophan degradation via kynurenine pathway; L-kynurenine from L-tryptophan: step 2/2.</text>
</comment>
<evidence type="ECO:0000256" key="1">
    <source>
        <dbReference type="ARBA" id="ARBA00002204"/>
    </source>
</evidence>
<proteinExistence type="inferred from homology"/>
<dbReference type="PANTHER" id="PTHR31118:SF32">
    <property type="entry name" value="KYNURENINE FORMAMIDASE"/>
    <property type="match status" value="1"/>
</dbReference>
<dbReference type="InterPro" id="IPR017484">
    <property type="entry name" value="Kynurenine_formamidase_bac"/>
</dbReference>
<dbReference type="Gene3D" id="3.50.30.50">
    <property type="entry name" value="Putative cyclase"/>
    <property type="match status" value="1"/>
</dbReference>
<comment type="catalytic activity">
    <reaction evidence="6 7">
        <text>N-formyl-L-kynurenine + H2O = L-kynurenine + formate + H(+)</text>
        <dbReference type="Rhea" id="RHEA:13009"/>
        <dbReference type="ChEBI" id="CHEBI:15377"/>
        <dbReference type="ChEBI" id="CHEBI:15378"/>
        <dbReference type="ChEBI" id="CHEBI:15740"/>
        <dbReference type="ChEBI" id="CHEBI:57959"/>
        <dbReference type="ChEBI" id="CHEBI:58629"/>
        <dbReference type="EC" id="3.5.1.9"/>
    </reaction>
</comment>
<name>A0ABQ3JXM1_9DEIO</name>
<dbReference type="SUPFAM" id="SSF102198">
    <property type="entry name" value="Putative cyclase"/>
    <property type="match status" value="1"/>
</dbReference>
<feature type="binding site" evidence="7">
    <location>
        <position position="53"/>
    </location>
    <ligand>
        <name>Zn(2+)</name>
        <dbReference type="ChEBI" id="CHEBI:29105"/>
        <label>1</label>
    </ligand>
</feature>
<comment type="similarity">
    <text evidence="7">Belongs to the Cyclase 1 superfamily. KynB family.</text>
</comment>
<organism evidence="8 9">
    <name type="scientific">Deinococcus piscis</name>
    <dbReference type="NCBI Taxonomy" id="394230"/>
    <lineage>
        <taxon>Bacteria</taxon>
        <taxon>Thermotogati</taxon>
        <taxon>Deinococcota</taxon>
        <taxon>Deinococci</taxon>
        <taxon>Deinococcales</taxon>
        <taxon>Deinococcaceae</taxon>
        <taxon>Deinococcus</taxon>
    </lineage>
</organism>
<keyword evidence="9" id="KW-1185">Reference proteome</keyword>
<dbReference type="EC" id="3.5.1.9" evidence="7"/>
<dbReference type="PANTHER" id="PTHR31118">
    <property type="entry name" value="CYCLASE-LIKE PROTEIN 2"/>
    <property type="match status" value="1"/>
</dbReference>
<protein>
    <recommendedName>
        <fullName evidence="7">Kynurenine formamidase</fullName>
        <shortName evidence="7">KFA</shortName>
        <shortName evidence="7">KFase</shortName>
        <ecNumber evidence="7">3.5.1.9</ecNumber>
    </recommendedName>
    <alternativeName>
        <fullName evidence="7">Arylformamidase</fullName>
    </alternativeName>
    <alternativeName>
        <fullName evidence="7">N-formylkynurenine formamidase</fullName>
        <shortName evidence="7">FKF</shortName>
    </alternativeName>
</protein>
<gene>
    <name evidence="7 8" type="primary">kynB</name>
    <name evidence="8" type="ORF">GCM10017783_02220</name>
</gene>
<evidence type="ECO:0000313" key="9">
    <source>
        <dbReference type="Proteomes" id="UP000632154"/>
    </source>
</evidence>
<keyword evidence="2 7" id="KW-0479">Metal-binding</keyword>
<comment type="cofactor">
    <cofactor evidence="7">
        <name>Zn(2+)</name>
        <dbReference type="ChEBI" id="CHEBI:29105"/>
    </cofactor>
    <text evidence="7">Binds 2 zinc ions per subunit.</text>
</comment>
<evidence type="ECO:0000256" key="3">
    <source>
        <dbReference type="ARBA" id="ARBA00022801"/>
    </source>
</evidence>
<evidence type="ECO:0000256" key="6">
    <source>
        <dbReference type="ARBA" id="ARBA00048496"/>
    </source>
</evidence>
<dbReference type="RefSeq" id="WP_189641829.1">
    <property type="nucleotide sequence ID" value="NZ_BNAL01000002.1"/>
</dbReference>
<dbReference type="Pfam" id="PF04199">
    <property type="entry name" value="Cyclase"/>
    <property type="match status" value="1"/>
</dbReference>
<sequence>MHITDISRTLTPGHPNWPGDAPFVVAPGARISGGDSVNTGVISTSTHTGTHVDAPWHYDDAAPRLHDIPLEVYVGQALVVRVPPGGRVEASLLDTLPAELPPRLLLCTGQPAHWDEFPRTFIHPSPEFVRAAGERGVRLLGLDVPSMDPLDSKTLDSHHAAYAAGIHILESLSLSHVAPGEYTLVCLPLPLHGADGAPARAILLS</sequence>